<evidence type="ECO:0000256" key="3">
    <source>
        <dbReference type="ARBA" id="ARBA00053029"/>
    </source>
</evidence>
<sequence>MTDTVATRYSGTRIARVEDNRLLTGRGTFVDDIQRPGMLHACFVRSPFARATINRIDATAALAMPGVYAVLTAADLNGEAVESWHAVAGKDVPDTPRPPLAEGEVKFVGDPVALVVAESRYVAEDAVDAVEVDYEPLPPVADFRTAVNADAVVHEQYPDNVAGGMGGAPPDEETFASAACVVSENIYQQMYVPVPIETRGLVVEWEPTTGDLTLWASTQTPHELRAFTARLLGIPAQKVRVIMRDTGGGFGQKVVPMREDMVIMLAARKVPGPLKWIEDRRENLMSAGQARHVDGTARMAFDADGTILAVDIDFAQDVGAYPTPYPVLTTAAIGMFYPGPYRVPKASFNYKTVFSNTAGLHAYRGPWQYETLAREIMLDIAARKLDMDPVELRRKNILRGDEMPYFNPNGMPYDHVAPADTFEQAVKILDHEGFRKEQAEALAQGRYIGLGFSAYIEPTGAATGHLATEGCTIRMEPTGKVNVYVNGGSTGNSLETTVIQLTADALGADIGDVSTIQGDTAVTPYGAGTQGSRSGPMTAGAVNEAGSVLRGQLVAMAAHHLGVDAGDIELGGSKAYLRDDPDKSVTFADIAYRAYYEPAQLPPGTSASLEATARFTSPPEAMIHWANATHACTCEVDVETGQVTLTRYIVSEDVGPMINPNVVEGQVAGGTVQGIGGALLESLVYDADGNPLSSTFVDYLLPTATEVPPIEFGHVEIPGPGVGGYKGAGEGGAIGSTPAVINAINDALAPLGVTVTQLPATPAAIVELLEQAGRERSDGEIEHREDH</sequence>
<feature type="domain" description="Aldehyde oxidase/xanthine dehydrogenase a/b hammerhead" evidence="4">
    <location>
        <begin position="24"/>
        <end position="138"/>
    </location>
</feature>
<dbReference type="Proteomes" id="UP000515734">
    <property type="component" value="Chromosome"/>
</dbReference>
<evidence type="ECO:0000259" key="4">
    <source>
        <dbReference type="SMART" id="SM01008"/>
    </source>
</evidence>
<dbReference type="PANTHER" id="PTHR11908">
    <property type="entry name" value="XANTHINE DEHYDROGENASE"/>
    <property type="match status" value="1"/>
</dbReference>
<dbReference type="SUPFAM" id="SSF56003">
    <property type="entry name" value="Molybdenum cofactor-binding domain"/>
    <property type="match status" value="1"/>
</dbReference>
<keyword evidence="2" id="KW-0560">Oxidoreductase</keyword>
<dbReference type="Gene3D" id="3.30.365.10">
    <property type="entry name" value="Aldehyde oxidase/xanthine dehydrogenase, molybdopterin binding domain"/>
    <property type="match status" value="4"/>
</dbReference>
<dbReference type="InterPro" id="IPR000674">
    <property type="entry name" value="Ald_Oxase/Xan_DH_a/b"/>
</dbReference>
<dbReference type="Pfam" id="PF02738">
    <property type="entry name" value="MoCoBD_1"/>
    <property type="match status" value="1"/>
</dbReference>
<dbReference type="Pfam" id="PF01315">
    <property type="entry name" value="Ald_Xan_dh_C"/>
    <property type="match status" value="1"/>
</dbReference>
<dbReference type="AlphaFoldDB" id="A0A6S6PH78"/>
<dbReference type="RefSeq" id="WP_185293058.1">
    <property type="nucleotide sequence ID" value="NZ_AP023287.1"/>
</dbReference>
<proteinExistence type="predicted"/>
<name>A0A6S6PH78_9MYCO</name>
<accession>A0A6S6PH78</accession>
<dbReference type="EMBL" id="AP023287">
    <property type="protein sequence ID" value="BCI55338.1"/>
    <property type="molecule type" value="Genomic_DNA"/>
</dbReference>
<dbReference type="FunFam" id="3.30.365.10:FF:000001">
    <property type="entry name" value="Xanthine dehydrogenase oxidase"/>
    <property type="match status" value="1"/>
</dbReference>
<evidence type="ECO:0000313" key="6">
    <source>
        <dbReference type="Proteomes" id="UP000515734"/>
    </source>
</evidence>
<protein>
    <submittedName>
        <fullName evidence="5">Xanthine dehydrogenase</fullName>
    </submittedName>
</protein>
<dbReference type="Pfam" id="PF20256">
    <property type="entry name" value="MoCoBD_2"/>
    <property type="match status" value="1"/>
</dbReference>
<comment type="cofactor">
    <cofactor evidence="3">
        <name>Mo-molybdopterin cytosine dinucleotide</name>
        <dbReference type="ChEBI" id="CHEBI:71308"/>
    </cofactor>
</comment>
<reference evidence="5 6" key="1">
    <citation type="submission" date="2020-07" db="EMBL/GenBank/DDBJ databases">
        <title>Complete genome sequence of Mycolicibacterium litorale like strain isolated from cardiac implantable electronic device infection.</title>
        <authorList>
            <person name="Fukano H."/>
            <person name="Miyama H."/>
            <person name="Hoshino Y."/>
        </authorList>
    </citation>
    <scope>NUCLEOTIDE SEQUENCE [LARGE SCALE GENOMIC DNA]</scope>
    <source>
        <strain evidence="5 6">NIIDNTM18</strain>
    </source>
</reference>
<dbReference type="GO" id="GO:0016491">
    <property type="term" value="F:oxidoreductase activity"/>
    <property type="evidence" value="ECO:0007669"/>
    <property type="project" value="UniProtKB-KW"/>
</dbReference>
<dbReference type="PANTHER" id="PTHR11908:SF132">
    <property type="entry name" value="ALDEHYDE OXIDASE 1-RELATED"/>
    <property type="match status" value="1"/>
</dbReference>
<dbReference type="InterPro" id="IPR037165">
    <property type="entry name" value="AldOxase/xan_DH_Mopterin-bd_sf"/>
</dbReference>
<dbReference type="InterPro" id="IPR008274">
    <property type="entry name" value="AldOxase/xan_DH_MoCoBD1"/>
</dbReference>
<organism evidence="5 6">
    <name type="scientific">Mycolicibacterium litorale</name>
    <dbReference type="NCBI Taxonomy" id="758802"/>
    <lineage>
        <taxon>Bacteria</taxon>
        <taxon>Bacillati</taxon>
        <taxon>Actinomycetota</taxon>
        <taxon>Actinomycetes</taxon>
        <taxon>Mycobacteriales</taxon>
        <taxon>Mycobacteriaceae</taxon>
        <taxon>Mycolicibacterium</taxon>
    </lineage>
</organism>
<dbReference type="GO" id="GO:0005506">
    <property type="term" value="F:iron ion binding"/>
    <property type="evidence" value="ECO:0007669"/>
    <property type="project" value="InterPro"/>
</dbReference>
<dbReference type="SMART" id="SM01008">
    <property type="entry name" value="Ald_Xan_dh_C"/>
    <property type="match status" value="1"/>
</dbReference>
<evidence type="ECO:0000256" key="1">
    <source>
        <dbReference type="ARBA" id="ARBA00022505"/>
    </source>
</evidence>
<dbReference type="SUPFAM" id="SSF54665">
    <property type="entry name" value="CO dehydrogenase molybdoprotein N-domain-like"/>
    <property type="match status" value="1"/>
</dbReference>
<gene>
    <name evidence="5" type="ORF">NIIDNTM18_46160</name>
</gene>
<evidence type="ECO:0000256" key="2">
    <source>
        <dbReference type="ARBA" id="ARBA00023002"/>
    </source>
</evidence>
<evidence type="ECO:0000313" key="5">
    <source>
        <dbReference type="EMBL" id="BCI55338.1"/>
    </source>
</evidence>
<dbReference type="InterPro" id="IPR036856">
    <property type="entry name" value="Ald_Oxase/Xan_DH_a/b_sf"/>
</dbReference>
<dbReference type="Gene3D" id="3.90.1170.50">
    <property type="entry name" value="Aldehyde oxidase/xanthine dehydrogenase, a/b hammerhead"/>
    <property type="match status" value="1"/>
</dbReference>
<keyword evidence="1" id="KW-0500">Molybdenum</keyword>
<dbReference type="InterPro" id="IPR016208">
    <property type="entry name" value="Ald_Oxase/xanthine_DH-like"/>
</dbReference>
<dbReference type="InterPro" id="IPR046867">
    <property type="entry name" value="AldOxase/xan_DH_MoCoBD2"/>
</dbReference>